<accession>A0A502G755</accession>
<comment type="caution">
    <text evidence="2">The sequence shown here is derived from an EMBL/GenBank/DDBJ whole genome shotgun (WGS) entry which is preliminary data.</text>
</comment>
<evidence type="ECO:0000313" key="2">
    <source>
        <dbReference type="EMBL" id="TPG57688.1"/>
    </source>
</evidence>
<keyword evidence="1" id="KW-1133">Transmembrane helix</keyword>
<keyword evidence="3" id="KW-1185">Reference proteome</keyword>
<reference evidence="2 3" key="1">
    <citation type="journal article" date="2019" name="Environ. Microbiol.">
        <title>Species interactions and distinct microbial communities in high Arctic permafrost affected cryosols are associated with the CH4 and CO2 gas fluxes.</title>
        <authorList>
            <person name="Altshuler I."/>
            <person name="Hamel J."/>
            <person name="Turney S."/>
            <person name="Magnuson E."/>
            <person name="Levesque R."/>
            <person name="Greer C."/>
            <person name="Whyte L.G."/>
        </authorList>
    </citation>
    <scope>NUCLEOTIDE SEQUENCE [LARGE SCALE GENOMIC DNA]</scope>
    <source>
        <strain evidence="2 3">S9.3B</strain>
    </source>
</reference>
<dbReference type="EMBL" id="RCZP01000007">
    <property type="protein sequence ID" value="TPG57688.1"/>
    <property type="molecule type" value="Genomic_DNA"/>
</dbReference>
<evidence type="ECO:0000256" key="1">
    <source>
        <dbReference type="SAM" id="Phobius"/>
    </source>
</evidence>
<dbReference type="OrthoDB" id="9939196at2"/>
<gene>
    <name evidence="2" type="ORF">EAH89_09655</name>
</gene>
<dbReference type="Proteomes" id="UP000317078">
    <property type="component" value="Unassembled WGS sequence"/>
</dbReference>
<keyword evidence="1" id="KW-0472">Membrane</keyword>
<name>A0A502G755_9PROT</name>
<organism evidence="2 3">
    <name type="scientific">Muricoccus nepalensis</name>
    <dbReference type="NCBI Taxonomy" id="1854500"/>
    <lineage>
        <taxon>Bacteria</taxon>
        <taxon>Pseudomonadati</taxon>
        <taxon>Pseudomonadota</taxon>
        <taxon>Alphaproteobacteria</taxon>
        <taxon>Acetobacterales</taxon>
        <taxon>Roseomonadaceae</taxon>
        <taxon>Muricoccus</taxon>
    </lineage>
</organism>
<feature type="transmembrane region" description="Helical" evidence="1">
    <location>
        <begin position="37"/>
        <end position="55"/>
    </location>
</feature>
<sequence length="67" mass="7008">MPATGFSASHALFMVLAGALALLGVLATARAADLGFAVFGAALIVFGLGFGFWMLKRGLDAWERARH</sequence>
<evidence type="ECO:0000313" key="3">
    <source>
        <dbReference type="Proteomes" id="UP000317078"/>
    </source>
</evidence>
<proteinExistence type="predicted"/>
<dbReference type="AlphaFoldDB" id="A0A502G755"/>
<dbReference type="RefSeq" id="WP_140882609.1">
    <property type="nucleotide sequence ID" value="NZ_RCZP01000007.1"/>
</dbReference>
<protein>
    <submittedName>
        <fullName evidence="2">Uncharacterized protein</fullName>
    </submittedName>
</protein>
<keyword evidence="1" id="KW-0812">Transmembrane</keyword>